<gene>
    <name evidence="2" type="ORF">SAMN05421736_12815</name>
</gene>
<accession>A0A1H3UWV4</accession>
<dbReference type="InterPro" id="IPR016040">
    <property type="entry name" value="NAD(P)-bd_dom"/>
</dbReference>
<dbReference type="Gene3D" id="3.40.50.720">
    <property type="entry name" value="NAD(P)-binding Rossmann-like Domain"/>
    <property type="match status" value="1"/>
</dbReference>
<keyword evidence="3" id="KW-1185">Reference proteome</keyword>
<dbReference type="InterPro" id="IPR036291">
    <property type="entry name" value="NAD(P)-bd_dom_sf"/>
</dbReference>
<sequence>MKKAVVAGATGLIGHHLVQELIRSGCYDTIRILTRRETSFAEHERIDERVVDFEQLENHAELLRGIDDVFVCLGTTMKKAKSRKKFMKVDYTYPLKMASLAEKEKVTRFLIISSIGADRESRFFYSRVKGKLEEALVLLDFRSLHIFRPSLLTGKRQEFRFGEKVALWMSKPLSALLIGPYEKFRPIKGKYVALTMCAAAQENSSGVHIYESDKIRHLAKVLMTNADKKQKEEME</sequence>
<dbReference type="PANTHER" id="PTHR14097:SF7">
    <property type="entry name" value="OXIDOREDUCTASE HTATIP2"/>
    <property type="match status" value="1"/>
</dbReference>
<dbReference type="SUPFAM" id="SSF51735">
    <property type="entry name" value="NAD(P)-binding Rossmann-fold domains"/>
    <property type="match status" value="1"/>
</dbReference>
<evidence type="ECO:0000259" key="1">
    <source>
        <dbReference type="Pfam" id="PF13460"/>
    </source>
</evidence>
<name>A0A1H3UWV4_9BACI</name>
<feature type="domain" description="NAD(P)-binding" evidence="1">
    <location>
        <begin position="8"/>
        <end position="124"/>
    </location>
</feature>
<dbReference type="AlphaFoldDB" id="A0A1H3UWV4"/>
<dbReference type="STRING" id="1503961.SAMN05421736_12815"/>
<dbReference type="Proteomes" id="UP000198935">
    <property type="component" value="Unassembled WGS sequence"/>
</dbReference>
<dbReference type="EMBL" id="FNPI01000028">
    <property type="protein sequence ID" value="SDZ66837.1"/>
    <property type="molecule type" value="Genomic_DNA"/>
</dbReference>
<protein>
    <submittedName>
        <fullName evidence="2">Uncharacterized conserved protein YbjT, contains NAD(P)-binding and DUF2867 domains</fullName>
    </submittedName>
</protein>
<organism evidence="2 3">
    <name type="scientific">Evansella caseinilytica</name>
    <dbReference type="NCBI Taxonomy" id="1503961"/>
    <lineage>
        <taxon>Bacteria</taxon>
        <taxon>Bacillati</taxon>
        <taxon>Bacillota</taxon>
        <taxon>Bacilli</taxon>
        <taxon>Bacillales</taxon>
        <taxon>Bacillaceae</taxon>
        <taxon>Evansella</taxon>
    </lineage>
</organism>
<evidence type="ECO:0000313" key="3">
    <source>
        <dbReference type="Proteomes" id="UP000198935"/>
    </source>
</evidence>
<reference evidence="3" key="1">
    <citation type="submission" date="2016-10" db="EMBL/GenBank/DDBJ databases">
        <authorList>
            <person name="Varghese N."/>
            <person name="Submissions S."/>
        </authorList>
    </citation>
    <scope>NUCLEOTIDE SEQUENCE [LARGE SCALE GENOMIC DNA]</scope>
    <source>
        <strain evidence="3">SP</strain>
    </source>
</reference>
<dbReference type="PANTHER" id="PTHR14097">
    <property type="entry name" value="OXIDOREDUCTASE HTATIP2"/>
    <property type="match status" value="1"/>
</dbReference>
<proteinExistence type="predicted"/>
<evidence type="ECO:0000313" key="2">
    <source>
        <dbReference type="EMBL" id="SDZ66837.1"/>
    </source>
</evidence>
<dbReference type="Pfam" id="PF13460">
    <property type="entry name" value="NAD_binding_10"/>
    <property type="match status" value="1"/>
</dbReference>